<sequence>MRRAPTDAERRLWSMLRGKRIAGWKFRRQEQIGDYIVDFVCFQARLIVEVDGSQHAENADDMTRDAWLEMQGFRVIRFWNNDVLTNADGVAAAILVALEVSGAHGHDAAGGAP</sequence>
<evidence type="ECO:0000313" key="3">
    <source>
        <dbReference type="Proteomes" id="UP000284322"/>
    </source>
</evidence>
<dbReference type="RefSeq" id="WP_120110801.1">
    <property type="nucleotide sequence ID" value="NZ_RAHJ01000020.1"/>
</dbReference>
<dbReference type="Gene3D" id="3.40.960.10">
    <property type="entry name" value="VSR Endonuclease"/>
    <property type="match status" value="1"/>
</dbReference>
<dbReference type="InterPro" id="IPR047216">
    <property type="entry name" value="Endonuclease_DUF559_bact"/>
</dbReference>
<gene>
    <name evidence="2" type="ORF">D6858_12005</name>
</gene>
<dbReference type="EMBL" id="RAHJ01000020">
    <property type="protein sequence ID" value="RJX66246.1"/>
    <property type="molecule type" value="Genomic_DNA"/>
</dbReference>
<keyword evidence="2" id="KW-0540">Nuclease</keyword>
<comment type="caution">
    <text evidence="2">The sequence shown here is derived from an EMBL/GenBank/DDBJ whole genome shotgun (WGS) entry which is preliminary data.</text>
</comment>
<dbReference type="Proteomes" id="UP000284322">
    <property type="component" value="Unassembled WGS sequence"/>
</dbReference>
<keyword evidence="3" id="KW-1185">Reference proteome</keyword>
<name>A0A419QZ83_9SPHN</name>
<organism evidence="2 3">
    <name type="scientific">Tsuneonella suprasediminis</name>
    <dbReference type="NCBI Taxonomy" id="2306996"/>
    <lineage>
        <taxon>Bacteria</taxon>
        <taxon>Pseudomonadati</taxon>
        <taxon>Pseudomonadota</taxon>
        <taxon>Alphaproteobacteria</taxon>
        <taxon>Sphingomonadales</taxon>
        <taxon>Erythrobacteraceae</taxon>
        <taxon>Tsuneonella</taxon>
    </lineage>
</organism>
<keyword evidence="2" id="KW-0378">Hydrolase</keyword>
<dbReference type="InterPro" id="IPR011335">
    <property type="entry name" value="Restrct_endonuc-II-like"/>
</dbReference>
<dbReference type="SUPFAM" id="SSF52980">
    <property type="entry name" value="Restriction endonuclease-like"/>
    <property type="match status" value="1"/>
</dbReference>
<dbReference type="Pfam" id="PF04480">
    <property type="entry name" value="DUF559"/>
    <property type="match status" value="1"/>
</dbReference>
<keyword evidence="2" id="KW-0255">Endonuclease</keyword>
<proteinExistence type="predicted"/>
<dbReference type="GO" id="GO:0004519">
    <property type="term" value="F:endonuclease activity"/>
    <property type="evidence" value="ECO:0007669"/>
    <property type="project" value="UniProtKB-KW"/>
</dbReference>
<dbReference type="InterPro" id="IPR007569">
    <property type="entry name" value="DUF559"/>
</dbReference>
<dbReference type="AlphaFoldDB" id="A0A419QZ83"/>
<dbReference type="CDD" id="cd01038">
    <property type="entry name" value="Endonuclease_DUF559"/>
    <property type="match status" value="1"/>
</dbReference>
<dbReference type="PANTHER" id="PTHR38590:SF1">
    <property type="entry name" value="BLL0828 PROTEIN"/>
    <property type="match status" value="1"/>
</dbReference>
<accession>A0A419QZ83</accession>
<protein>
    <submittedName>
        <fullName evidence="2">Endonuclease domain-containing protein</fullName>
    </submittedName>
</protein>
<evidence type="ECO:0000259" key="1">
    <source>
        <dbReference type="Pfam" id="PF04480"/>
    </source>
</evidence>
<reference evidence="2 3" key="1">
    <citation type="submission" date="2018-09" db="EMBL/GenBank/DDBJ databases">
        <title>Altererythrobacter sp.Ery1 and Ery12, the genome sequencing of novel strains in genus Alterythrobacter.</title>
        <authorList>
            <person name="Cheng H."/>
            <person name="Wu Y.-H."/>
            <person name="Fang C."/>
            <person name="Xu X.-W."/>
        </authorList>
    </citation>
    <scope>NUCLEOTIDE SEQUENCE [LARGE SCALE GENOMIC DNA]</scope>
    <source>
        <strain evidence="2 3">Ery12</strain>
    </source>
</reference>
<dbReference type="OrthoDB" id="9798754at2"/>
<evidence type="ECO:0000313" key="2">
    <source>
        <dbReference type="EMBL" id="RJX66246.1"/>
    </source>
</evidence>
<feature type="domain" description="DUF559" evidence="1">
    <location>
        <begin position="1"/>
        <end position="98"/>
    </location>
</feature>
<dbReference type="PANTHER" id="PTHR38590">
    <property type="entry name" value="BLL0828 PROTEIN"/>
    <property type="match status" value="1"/>
</dbReference>